<feature type="region of interest" description="Disordered" evidence="1">
    <location>
        <begin position="29"/>
        <end position="56"/>
    </location>
</feature>
<evidence type="ECO:0008006" key="5">
    <source>
        <dbReference type="Google" id="ProtNLM"/>
    </source>
</evidence>
<evidence type="ECO:0000256" key="1">
    <source>
        <dbReference type="SAM" id="MobiDB-lite"/>
    </source>
</evidence>
<dbReference type="Proteomes" id="UP001166571">
    <property type="component" value="Unassembled WGS sequence"/>
</dbReference>
<dbReference type="EMBL" id="JAILXK010000002">
    <property type="protein sequence ID" value="MBY4637494.1"/>
    <property type="molecule type" value="Genomic_DNA"/>
</dbReference>
<keyword evidence="2" id="KW-0732">Signal</keyword>
<feature type="chain" id="PRO_5045522245" description="Lipoprotein" evidence="2">
    <location>
        <begin position="22"/>
        <end position="176"/>
    </location>
</feature>
<evidence type="ECO:0000256" key="2">
    <source>
        <dbReference type="SAM" id="SignalP"/>
    </source>
</evidence>
<feature type="compositionally biased region" description="Pro residues" evidence="1">
    <location>
        <begin position="29"/>
        <end position="53"/>
    </location>
</feature>
<gene>
    <name evidence="3" type="ORF">K5P26_10110</name>
</gene>
<keyword evidence="4" id="KW-1185">Reference proteome</keyword>
<proteinExistence type="predicted"/>
<protein>
    <recommendedName>
        <fullName evidence="5">Lipoprotein</fullName>
    </recommendedName>
</protein>
<evidence type="ECO:0000313" key="3">
    <source>
        <dbReference type="EMBL" id="MBY4637494.1"/>
    </source>
</evidence>
<organism evidence="3 4">
    <name type="scientific">Sphingopyxis jiangsuensis</name>
    <dbReference type="NCBI Taxonomy" id="2871171"/>
    <lineage>
        <taxon>Bacteria</taxon>
        <taxon>Pseudomonadati</taxon>
        <taxon>Pseudomonadota</taxon>
        <taxon>Alphaproteobacteria</taxon>
        <taxon>Sphingomonadales</taxon>
        <taxon>Sphingomonadaceae</taxon>
        <taxon>Sphingopyxis</taxon>
    </lineage>
</organism>
<name>A0ABS7MEX3_9SPHN</name>
<dbReference type="RefSeq" id="WP_201928409.1">
    <property type="nucleotide sequence ID" value="NZ_JAERPO010000002.1"/>
</dbReference>
<dbReference type="PROSITE" id="PS51257">
    <property type="entry name" value="PROKAR_LIPOPROTEIN"/>
    <property type="match status" value="1"/>
</dbReference>
<reference evidence="3" key="1">
    <citation type="submission" date="2021-08" db="EMBL/GenBank/DDBJ databases">
        <title>Sphingopyxis panaciterrulae sp. nov., isolated from the surface water of the Yellow Sea.</title>
        <authorList>
            <person name="Gao Z."/>
            <person name="Zhang D."/>
            <person name="Zhang A."/>
        </authorList>
    </citation>
    <scope>NUCLEOTIDE SEQUENCE</scope>
    <source>
        <strain evidence="3">XHP0097</strain>
    </source>
</reference>
<sequence length="176" mass="18005">MKLAPRNAHIGLSAAAMLAMAGCSAIPTPEAPPPPAPQPVAAPLAPTPAPLTPAKPWDERAVDVGAWRYDAGSRTAAFVPTGSASPLVSLACAGGSIRLAADVGEPGQASDVHLQTSAGTDRLRLDSGAVSLSARDPRLDRIAFSRGRFAIEADNGRALTLPVQSEIGRVIEDCRG</sequence>
<accession>A0ABS7MEX3</accession>
<evidence type="ECO:0000313" key="4">
    <source>
        <dbReference type="Proteomes" id="UP001166571"/>
    </source>
</evidence>
<comment type="caution">
    <text evidence="3">The sequence shown here is derived from an EMBL/GenBank/DDBJ whole genome shotgun (WGS) entry which is preliminary data.</text>
</comment>
<feature type="signal peptide" evidence="2">
    <location>
        <begin position="1"/>
        <end position="21"/>
    </location>
</feature>